<dbReference type="InterPro" id="IPR043131">
    <property type="entry name" value="BCAT-like_N"/>
</dbReference>
<protein>
    <recommendedName>
        <fullName evidence="1">Probable branched-chain-amino-acid aminotransferase</fullName>
    </recommendedName>
</protein>
<accession>A0A7G9SJB7</accession>
<dbReference type="Gene3D" id="3.30.470.10">
    <property type="match status" value="1"/>
</dbReference>
<dbReference type="AlphaFoldDB" id="A0A7G9SJB7"/>
<proteinExistence type="predicted"/>
<dbReference type="EMBL" id="CP060718">
    <property type="protein sequence ID" value="QNN67942.1"/>
    <property type="molecule type" value="Genomic_DNA"/>
</dbReference>
<sequence>MSHCPDIEELMHFDPDEGIANLDEHLDRLKAAAESHGFKFDRHAARNELQAATFGKRRPAVARLLLSPTGAMAIEVRGG</sequence>
<organism evidence="2 3">
    <name type="scientific">Sphingomonas lutea</name>
    <dbReference type="NCBI Taxonomy" id="1045317"/>
    <lineage>
        <taxon>Bacteria</taxon>
        <taxon>Pseudomonadati</taxon>
        <taxon>Pseudomonadota</taxon>
        <taxon>Alphaproteobacteria</taxon>
        <taxon>Sphingomonadales</taxon>
        <taxon>Sphingomonadaceae</taxon>
        <taxon>Sphingomonas</taxon>
    </lineage>
</organism>
<evidence type="ECO:0000313" key="3">
    <source>
        <dbReference type="Proteomes" id="UP000515971"/>
    </source>
</evidence>
<dbReference type="GO" id="GO:0003824">
    <property type="term" value="F:catalytic activity"/>
    <property type="evidence" value="ECO:0007669"/>
    <property type="project" value="InterPro"/>
</dbReference>
<evidence type="ECO:0000256" key="1">
    <source>
        <dbReference type="ARBA" id="ARBA00014472"/>
    </source>
</evidence>
<evidence type="ECO:0000313" key="2">
    <source>
        <dbReference type="EMBL" id="QNN67942.1"/>
    </source>
</evidence>
<dbReference type="InterPro" id="IPR036038">
    <property type="entry name" value="Aminotransferase-like"/>
</dbReference>
<dbReference type="KEGG" id="slut:H9L13_03215"/>
<dbReference type="Proteomes" id="UP000515971">
    <property type="component" value="Chromosome"/>
</dbReference>
<reference evidence="2 3" key="1">
    <citation type="submission" date="2020-08" db="EMBL/GenBank/DDBJ databases">
        <title>Genome sequence of Sphingomonas lutea KCTC 23642T.</title>
        <authorList>
            <person name="Hyun D.-W."/>
            <person name="Bae J.-W."/>
        </authorList>
    </citation>
    <scope>NUCLEOTIDE SEQUENCE [LARGE SCALE GENOMIC DNA]</scope>
    <source>
        <strain evidence="2 3">KCTC 23642</strain>
    </source>
</reference>
<dbReference type="RefSeq" id="WP_187538985.1">
    <property type="nucleotide sequence ID" value="NZ_BAABJT010000001.1"/>
</dbReference>
<name>A0A7G9SJB7_9SPHN</name>
<keyword evidence="3" id="KW-1185">Reference proteome</keyword>
<gene>
    <name evidence="2" type="ORF">H9L13_03215</name>
</gene>
<dbReference type="SUPFAM" id="SSF56752">
    <property type="entry name" value="D-aminoacid aminotransferase-like PLP-dependent enzymes"/>
    <property type="match status" value="1"/>
</dbReference>